<reference evidence="1 2" key="1">
    <citation type="submission" date="2018-01" db="EMBL/GenBank/DDBJ databases">
        <title>Draft genome sequence of Jiangella sp. GTF31.</title>
        <authorList>
            <person name="Sahin N."/>
            <person name="Ay H."/>
            <person name="Saygin H."/>
        </authorList>
    </citation>
    <scope>NUCLEOTIDE SEQUENCE [LARGE SCALE GENOMIC DNA]</scope>
    <source>
        <strain evidence="1 2">GTF31</strain>
    </source>
</reference>
<dbReference type="Proteomes" id="UP000248764">
    <property type="component" value="Unassembled WGS sequence"/>
</dbReference>
<keyword evidence="2" id="KW-1185">Reference proteome</keyword>
<comment type="caution">
    <text evidence="1">The sequence shown here is derived from an EMBL/GenBank/DDBJ whole genome shotgun (WGS) entry which is preliminary data.</text>
</comment>
<dbReference type="PROSITE" id="PS51365">
    <property type="entry name" value="RENAL_DIPEPTIDASE_2"/>
    <property type="match status" value="1"/>
</dbReference>
<gene>
    <name evidence="1" type="ORF">C1I92_00785</name>
</gene>
<dbReference type="InterPro" id="IPR032466">
    <property type="entry name" value="Metal_Hydrolase"/>
</dbReference>
<dbReference type="EMBL" id="POTW01000001">
    <property type="protein sequence ID" value="PZF86739.1"/>
    <property type="molecule type" value="Genomic_DNA"/>
</dbReference>
<dbReference type="SUPFAM" id="SSF51556">
    <property type="entry name" value="Metallo-dependent hydrolases"/>
    <property type="match status" value="1"/>
</dbReference>
<protein>
    <submittedName>
        <fullName evidence="1">Membrane dipeptidase</fullName>
    </submittedName>
</protein>
<dbReference type="CDD" id="cd01301">
    <property type="entry name" value="rDP_like"/>
    <property type="match status" value="1"/>
</dbReference>
<evidence type="ECO:0000313" key="1">
    <source>
        <dbReference type="EMBL" id="PZF86739.1"/>
    </source>
</evidence>
<dbReference type="Pfam" id="PF01244">
    <property type="entry name" value="Peptidase_M19"/>
    <property type="match status" value="1"/>
</dbReference>
<dbReference type="InterPro" id="IPR008257">
    <property type="entry name" value="Pept_M19"/>
</dbReference>
<dbReference type="GO" id="GO:0006508">
    <property type="term" value="P:proteolysis"/>
    <property type="evidence" value="ECO:0007669"/>
    <property type="project" value="InterPro"/>
</dbReference>
<evidence type="ECO:0000313" key="2">
    <source>
        <dbReference type="Proteomes" id="UP000248764"/>
    </source>
</evidence>
<dbReference type="Gene3D" id="3.20.20.140">
    <property type="entry name" value="Metal-dependent hydrolases"/>
    <property type="match status" value="1"/>
</dbReference>
<proteinExistence type="predicted"/>
<dbReference type="GO" id="GO:0070573">
    <property type="term" value="F:metallodipeptidase activity"/>
    <property type="evidence" value="ECO:0007669"/>
    <property type="project" value="InterPro"/>
</dbReference>
<dbReference type="AlphaFoldDB" id="A0A2W2CER2"/>
<organism evidence="1 2">
    <name type="scientific">Jiangella anatolica</name>
    <dbReference type="NCBI Taxonomy" id="2670374"/>
    <lineage>
        <taxon>Bacteria</taxon>
        <taxon>Bacillati</taxon>
        <taxon>Actinomycetota</taxon>
        <taxon>Actinomycetes</taxon>
        <taxon>Jiangellales</taxon>
        <taxon>Jiangellaceae</taxon>
        <taxon>Jiangella</taxon>
    </lineage>
</organism>
<sequence length="365" mass="39228">MDDYLLIDGHNDLPWAHRQGYGYDLGRADVARPQPALHTDLPRLRRGGVKGQFWSVYVPSTLTGPEAVAAVLEQIDFVHRLVARYDDELGLATSADEVEAVVAGGRVASLLGAEGGHCIADSLGVLRMLHRLGVRYLTLTHNHNTSWADSATDVPAACGLTEFGRAVVAEMNRIGMVVDLSHVAPSTMRAALDTGRAPVIFSHSNARALCDVPRNVPDDVLETMAARGGVCMATFVPGFVSQRTADWHQRCRDIAAERGLDPKDLVALGRVVEERAAADPPPRSTVEDVVAQLEHLRAVAGVDHLGIGGDFDGTDLVTSGLEDVATYPRLFAALRDRSWSAADLDKLAGRNVLRVLRDVESVAAA</sequence>
<accession>A0A2W2CER2</accession>
<dbReference type="PANTHER" id="PTHR10443">
    <property type="entry name" value="MICROSOMAL DIPEPTIDASE"/>
    <property type="match status" value="1"/>
</dbReference>
<dbReference type="PANTHER" id="PTHR10443:SF12">
    <property type="entry name" value="DIPEPTIDASE"/>
    <property type="match status" value="1"/>
</dbReference>
<name>A0A2W2CER2_9ACTN</name>
<dbReference type="RefSeq" id="WP_111252738.1">
    <property type="nucleotide sequence ID" value="NZ_POTW01000001.1"/>
</dbReference>